<dbReference type="Pfam" id="PF06729">
    <property type="entry name" value="CENP-R"/>
    <property type="match status" value="1"/>
</dbReference>
<feature type="compositionally biased region" description="Basic residues" evidence="1">
    <location>
        <begin position="51"/>
        <end position="67"/>
    </location>
</feature>
<dbReference type="FunCoup" id="G5ARD2">
    <property type="interactions" value="1272"/>
</dbReference>
<feature type="region of interest" description="Disordered" evidence="1">
    <location>
        <begin position="1"/>
        <end position="75"/>
    </location>
</feature>
<reference evidence="2 3" key="1">
    <citation type="journal article" date="2011" name="Nature">
        <title>Genome sequencing reveals insights into physiology and longevity of the naked mole rat.</title>
        <authorList>
            <person name="Kim E.B."/>
            <person name="Fang X."/>
            <person name="Fushan A.A."/>
            <person name="Huang Z."/>
            <person name="Lobanov A.V."/>
            <person name="Han L."/>
            <person name="Marino S.M."/>
            <person name="Sun X."/>
            <person name="Turanov A.A."/>
            <person name="Yang P."/>
            <person name="Yim S.H."/>
            <person name="Zhao X."/>
            <person name="Kasaikina M.V."/>
            <person name="Stoletzki N."/>
            <person name="Peng C."/>
            <person name="Polak P."/>
            <person name="Xiong Z."/>
            <person name="Kiezun A."/>
            <person name="Zhu Y."/>
            <person name="Chen Y."/>
            <person name="Kryukov G.V."/>
            <person name="Zhang Q."/>
            <person name="Peshkin L."/>
            <person name="Yang L."/>
            <person name="Bronson R.T."/>
            <person name="Buffenstein R."/>
            <person name="Wang B."/>
            <person name="Han C."/>
            <person name="Li Q."/>
            <person name="Chen L."/>
            <person name="Zhao W."/>
            <person name="Sunyaev S.R."/>
            <person name="Park T.J."/>
            <person name="Zhang G."/>
            <person name="Wang J."/>
            <person name="Gladyshev V.N."/>
        </authorList>
    </citation>
    <scope>NUCLEOTIDE SEQUENCE [LARGE SCALE GENOMIC DNA]</scope>
</reference>
<feature type="compositionally biased region" description="Polar residues" evidence="1">
    <location>
        <begin position="29"/>
        <end position="50"/>
    </location>
</feature>
<dbReference type="eggNOG" id="ENOG502S4AR">
    <property type="taxonomic scope" value="Eukaryota"/>
</dbReference>
<accession>G5ARD2</accession>
<dbReference type="STRING" id="10181.G5ARD2"/>
<dbReference type="InterPro" id="IPR009601">
    <property type="entry name" value="CENP-R"/>
</dbReference>
<dbReference type="GO" id="GO:0005654">
    <property type="term" value="C:nucleoplasm"/>
    <property type="evidence" value="ECO:0007669"/>
    <property type="project" value="TreeGrafter"/>
</dbReference>
<sequence length="228" mass="25609">MPVKRSLKLDDQLEENSFGPSKITRKRSITSYSPTTGTHQMSPFSSPTSSKKQKHRNRPSNGKRKKLDHLGLAERKECPPKDDEFMVMFSKAEKSLEEIVEIMWNLRSVQALEGNKKLENLLGTSCTSRFLKREVKKTKELLTKVTKQELSEKKTSGLLHKELCHLDSYGLLEAILNRGTEEKGTAGLDFCMCLTVFKGTEEMSVINLPANTSSERRAAAGLDKVSCS</sequence>
<dbReference type="GO" id="GO:0006355">
    <property type="term" value="P:regulation of DNA-templated transcription"/>
    <property type="evidence" value="ECO:0007669"/>
    <property type="project" value="InterPro"/>
</dbReference>
<dbReference type="EMBL" id="JH166594">
    <property type="protein sequence ID" value="EHA99592.1"/>
    <property type="molecule type" value="Genomic_DNA"/>
</dbReference>
<dbReference type="PANTHER" id="PTHR15581">
    <property type="entry name" value="CENTROMERE PROTEIN R"/>
    <property type="match status" value="1"/>
</dbReference>
<name>G5ARD2_HETGA</name>
<dbReference type="GO" id="GO:0034080">
    <property type="term" value="P:CENP-A containing chromatin assembly"/>
    <property type="evidence" value="ECO:0007669"/>
    <property type="project" value="InterPro"/>
</dbReference>
<protein>
    <submittedName>
        <fullName evidence="2">Centromere protein R</fullName>
    </submittedName>
</protein>
<dbReference type="AlphaFoldDB" id="G5ARD2"/>
<evidence type="ECO:0000256" key="1">
    <source>
        <dbReference type="SAM" id="MobiDB-lite"/>
    </source>
</evidence>
<organism evidence="2 3">
    <name type="scientific">Heterocephalus glaber</name>
    <name type="common">Naked mole rat</name>
    <dbReference type="NCBI Taxonomy" id="10181"/>
    <lineage>
        <taxon>Eukaryota</taxon>
        <taxon>Metazoa</taxon>
        <taxon>Chordata</taxon>
        <taxon>Craniata</taxon>
        <taxon>Vertebrata</taxon>
        <taxon>Euteleostomi</taxon>
        <taxon>Mammalia</taxon>
        <taxon>Eutheria</taxon>
        <taxon>Euarchontoglires</taxon>
        <taxon>Glires</taxon>
        <taxon>Rodentia</taxon>
        <taxon>Hystricomorpha</taxon>
        <taxon>Bathyergidae</taxon>
        <taxon>Heterocephalus</taxon>
    </lineage>
</organism>
<proteinExistence type="predicted"/>
<dbReference type="Proteomes" id="UP000006813">
    <property type="component" value="Unassembled WGS sequence"/>
</dbReference>
<dbReference type="PANTHER" id="PTHR15581:SF0">
    <property type="entry name" value="CENTROMERE PROTEIN R"/>
    <property type="match status" value="1"/>
</dbReference>
<evidence type="ECO:0000313" key="3">
    <source>
        <dbReference type="Proteomes" id="UP000006813"/>
    </source>
</evidence>
<evidence type="ECO:0000313" key="2">
    <source>
        <dbReference type="EMBL" id="EHA99592.1"/>
    </source>
</evidence>
<gene>
    <name evidence="2" type="ORF">GW7_16138</name>
</gene>
<dbReference type="InParanoid" id="G5ARD2"/>